<dbReference type="OrthoDB" id="904763at2759"/>
<dbReference type="Gramene" id="OE9A069538T1">
    <property type="protein sequence ID" value="OE9A069538C1"/>
    <property type="gene ID" value="OE9A069538"/>
</dbReference>
<keyword evidence="1" id="KW-0479">Metal-binding</keyword>
<dbReference type="PROSITE" id="PS51523">
    <property type="entry name" value="ZF_HD_DIMER"/>
    <property type="match status" value="2"/>
</dbReference>
<dbReference type="PANTHER" id="PTHR31948:SF148">
    <property type="entry name" value="MINI ZINC FINGER PROTEIN 3"/>
    <property type="match status" value="1"/>
</dbReference>
<dbReference type="EMBL" id="CACTIH010003761">
    <property type="protein sequence ID" value="CAA2984361.1"/>
    <property type="molecule type" value="Genomic_DNA"/>
</dbReference>
<evidence type="ECO:0000313" key="6">
    <source>
        <dbReference type="Proteomes" id="UP000594638"/>
    </source>
</evidence>
<keyword evidence="6" id="KW-1185">Reference proteome</keyword>
<name>A0A8S0RW91_OLEEU</name>
<proteinExistence type="predicted"/>
<dbReference type="GO" id="GO:0003700">
    <property type="term" value="F:DNA-binding transcription factor activity"/>
    <property type="evidence" value="ECO:0007669"/>
    <property type="project" value="TreeGrafter"/>
</dbReference>
<dbReference type="Proteomes" id="UP000594638">
    <property type="component" value="Unassembled WGS sequence"/>
</dbReference>
<accession>A0A8S0RW91</accession>
<protein>
    <recommendedName>
        <fullName evidence="4">ZF-HD dimerization-type domain-containing protein</fullName>
    </recommendedName>
</protein>
<sequence>MGEKTASDADCRKIHSDLYGKGDGCQEFMASQGEHELECAIYGCHRNFHIKVEEYAPVKYTTEVVYTACNKNHSIYQRYSMDGCKEVTPSGEEGTTEALTCTVCGCHKGYHRNEVSKEVPISFDEA</sequence>
<dbReference type="AlphaFoldDB" id="A0A8S0RW91"/>
<dbReference type="GO" id="GO:0000976">
    <property type="term" value="F:transcription cis-regulatory region binding"/>
    <property type="evidence" value="ECO:0007669"/>
    <property type="project" value="TreeGrafter"/>
</dbReference>
<evidence type="ECO:0000256" key="3">
    <source>
        <dbReference type="ARBA" id="ARBA00022833"/>
    </source>
</evidence>
<feature type="domain" description="ZF-HD dimerization-type" evidence="4">
    <location>
        <begin position="66"/>
        <end position="114"/>
    </location>
</feature>
<dbReference type="GO" id="GO:0050793">
    <property type="term" value="P:regulation of developmental process"/>
    <property type="evidence" value="ECO:0007669"/>
    <property type="project" value="TreeGrafter"/>
</dbReference>
<dbReference type="GO" id="GO:0005634">
    <property type="term" value="C:nucleus"/>
    <property type="evidence" value="ECO:0007669"/>
    <property type="project" value="TreeGrafter"/>
</dbReference>
<dbReference type="InterPro" id="IPR006456">
    <property type="entry name" value="ZF_HD_homeobox_Cys/His_dimer"/>
</dbReference>
<dbReference type="Pfam" id="PF04770">
    <property type="entry name" value="ZF-HD_dimer"/>
    <property type="match status" value="2"/>
</dbReference>
<organism evidence="5 6">
    <name type="scientific">Olea europaea subsp. europaea</name>
    <dbReference type="NCBI Taxonomy" id="158383"/>
    <lineage>
        <taxon>Eukaryota</taxon>
        <taxon>Viridiplantae</taxon>
        <taxon>Streptophyta</taxon>
        <taxon>Embryophyta</taxon>
        <taxon>Tracheophyta</taxon>
        <taxon>Spermatophyta</taxon>
        <taxon>Magnoliopsida</taxon>
        <taxon>eudicotyledons</taxon>
        <taxon>Gunneridae</taxon>
        <taxon>Pentapetalae</taxon>
        <taxon>asterids</taxon>
        <taxon>lamiids</taxon>
        <taxon>Lamiales</taxon>
        <taxon>Oleaceae</taxon>
        <taxon>Oleeae</taxon>
        <taxon>Olea</taxon>
    </lineage>
</organism>
<dbReference type="GO" id="GO:0008270">
    <property type="term" value="F:zinc ion binding"/>
    <property type="evidence" value="ECO:0007669"/>
    <property type="project" value="UniProtKB-KW"/>
</dbReference>
<comment type="caution">
    <text evidence="5">The sequence shown here is derived from an EMBL/GenBank/DDBJ whole genome shotgun (WGS) entry which is preliminary data.</text>
</comment>
<feature type="domain" description="ZF-HD dimerization-type" evidence="4">
    <location>
        <begin position="8"/>
        <end position="52"/>
    </location>
</feature>
<gene>
    <name evidence="5" type="ORF">OLEA9_A069538</name>
</gene>
<dbReference type="NCBIfam" id="TIGR01566">
    <property type="entry name" value="ZF_HD_prot_N"/>
    <property type="match status" value="1"/>
</dbReference>
<evidence type="ECO:0000256" key="1">
    <source>
        <dbReference type="ARBA" id="ARBA00022723"/>
    </source>
</evidence>
<keyword evidence="2" id="KW-0863">Zinc-finger</keyword>
<reference evidence="5 6" key="1">
    <citation type="submission" date="2019-12" db="EMBL/GenBank/DDBJ databases">
        <authorList>
            <person name="Alioto T."/>
            <person name="Alioto T."/>
            <person name="Gomez Garrido J."/>
        </authorList>
    </citation>
    <scope>NUCLEOTIDE SEQUENCE [LARGE SCALE GENOMIC DNA]</scope>
</reference>
<evidence type="ECO:0000256" key="2">
    <source>
        <dbReference type="ARBA" id="ARBA00022771"/>
    </source>
</evidence>
<keyword evidence="3" id="KW-0862">Zinc</keyword>
<evidence type="ECO:0000259" key="4">
    <source>
        <dbReference type="PROSITE" id="PS51523"/>
    </source>
</evidence>
<dbReference type="PANTHER" id="PTHR31948">
    <property type="entry name" value="ZINC-FINGER HOMEODOMAIN PROTEIN 2"/>
    <property type="match status" value="1"/>
</dbReference>
<evidence type="ECO:0000313" key="5">
    <source>
        <dbReference type="EMBL" id="CAA2984361.1"/>
    </source>
</evidence>